<keyword evidence="1" id="KW-0614">Plasmid</keyword>
<evidence type="ECO:0000313" key="1">
    <source>
        <dbReference type="EMBL" id="EFG03614.2"/>
    </source>
</evidence>
<geneLocation type="plasmid" evidence="1 2">
    <name>pSCL4</name>
</geneLocation>
<accession>D5SI71</accession>
<gene>
    <name evidence="1" type="ORF">SCLAV_p0123</name>
</gene>
<sequence length="35" mass="3924">MDPGVAAVVERQTKAMRELSRRAFPGHRGRCGARR</sequence>
<dbReference type="EMBL" id="CM000914">
    <property type="protein sequence ID" value="EFG03614.2"/>
    <property type="molecule type" value="Genomic_DNA"/>
</dbReference>
<name>D5SI71_STRCL</name>
<reference evidence="1 2" key="1">
    <citation type="journal article" date="2010" name="Genome Biol. Evol.">
        <title>The sequence of a 1.8-mb bacterial linear plasmid reveals a rich evolutionary reservoir of secondary metabolic pathways.</title>
        <authorList>
            <person name="Medema M.H."/>
            <person name="Trefzer A."/>
            <person name="Kovalchuk A."/>
            <person name="van den Berg M."/>
            <person name="Mueller U."/>
            <person name="Heijne W."/>
            <person name="Wu L."/>
            <person name="Alam M.T."/>
            <person name="Ronning C.M."/>
            <person name="Nierman W.C."/>
            <person name="Bovenberg R.A.L."/>
            <person name="Breitling R."/>
            <person name="Takano E."/>
        </authorList>
    </citation>
    <scope>NUCLEOTIDE SEQUENCE [LARGE SCALE GENOMIC DNA]</scope>
    <source>
        <strain evidence="2">ATCC 27064 / DSM 738 / JCM 4710 / NBRC 13307 / NCIMB 12785 / NRRL 3585 / VKM Ac-602</strain>
        <plasmid evidence="1">pSCL4</plasmid>
    </source>
</reference>
<protein>
    <submittedName>
        <fullName evidence="1">Uncharacterized protein</fullName>
    </submittedName>
</protein>
<dbReference type="AlphaFoldDB" id="D5SI71"/>
<evidence type="ECO:0000313" key="2">
    <source>
        <dbReference type="Proteomes" id="UP000002357"/>
    </source>
</evidence>
<keyword evidence="2" id="KW-1185">Reference proteome</keyword>
<dbReference type="Proteomes" id="UP000002357">
    <property type="component" value="Plasmid pSCL4"/>
</dbReference>
<organism evidence="1 2">
    <name type="scientific">Streptomyces clavuligerus</name>
    <dbReference type="NCBI Taxonomy" id="1901"/>
    <lineage>
        <taxon>Bacteria</taxon>
        <taxon>Bacillati</taxon>
        <taxon>Actinomycetota</taxon>
        <taxon>Actinomycetes</taxon>
        <taxon>Kitasatosporales</taxon>
        <taxon>Streptomycetaceae</taxon>
        <taxon>Streptomyces</taxon>
    </lineage>
</organism>
<proteinExistence type="predicted"/>